<protein>
    <submittedName>
        <fullName evidence="2">Unannotated protein</fullName>
    </submittedName>
</protein>
<feature type="region of interest" description="Disordered" evidence="1">
    <location>
        <begin position="102"/>
        <end position="139"/>
    </location>
</feature>
<name>A0A6J6I771_9ZZZZ</name>
<reference evidence="2" key="1">
    <citation type="submission" date="2020-05" db="EMBL/GenBank/DDBJ databases">
        <authorList>
            <person name="Chiriac C."/>
            <person name="Salcher M."/>
            <person name="Ghai R."/>
            <person name="Kavagutti S V."/>
        </authorList>
    </citation>
    <scope>NUCLEOTIDE SEQUENCE</scope>
</reference>
<sequence>MFIKGGEAGVVACLGQRLGEYRFLEAACVGESLTTVHDDPYAHALRLRRRKRFDLAAIHADLCFGAAHDNGFELLTRTGHCHDAIAEGEKILAHAAVPPMVSDETRSVGTPSPTGTPCPSLPQVPGGPMAKSFPSASMR</sequence>
<proteinExistence type="predicted"/>
<gene>
    <name evidence="2" type="ORF">UFOPK1835_01671</name>
</gene>
<dbReference type="EMBL" id="CAEZUP010000090">
    <property type="protein sequence ID" value="CAB4619655.1"/>
    <property type="molecule type" value="Genomic_DNA"/>
</dbReference>
<evidence type="ECO:0000256" key="1">
    <source>
        <dbReference type="SAM" id="MobiDB-lite"/>
    </source>
</evidence>
<dbReference type="AlphaFoldDB" id="A0A6J6I771"/>
<evidence type="ECO:0000313" key="2">
    <source>
        <dbReference type="EMBL" id="CAB4619655.1"/>
    </source>
</evidence>
<organism evidence="2">
    <name type="scientific">freshwater metagenome</name>
    <dbReference type="NCBI Taxonomy" id="449393"/>
    <lineage>
        <taxon>unclassified sequences</taxon>
        <taxon>metagenomes</taxon>
        <taxon>ecological metagenomes</taxon>
    </lineage>
</organism>
<accession>A0A6J6I771</accession>